<gene>
    <name evidence="3" type="ORF">GCM10022256_01560</name>
</gene>
<accession>A0ABP8DXB8</accession>
<feature type="compositionally biased region" description="Basic and acidic residues" evidence="1">
    <location>
        <begin position="58"/>
        <end position="68"/>
    </location>
</feature>
<evidence type="ECO:0000313" key="3">
    <source>
        <dbReference type="EMBL" id="GAA4264544.1"/>
    </source>
</evidence>
<sequence length="316" mass="34215">MTESPAAATPYEVLGVTAAATQDELRRAYRRLARETHPDLGGTPERFRQVQLAWERVGTPEDRARYDGSRTSSSFGSSAGGSGAGADEPSSAWAPRPPRRRAESKPRARAFGHPGGQERVRYLELIREWVGLGDEIDDPYDPALVRSAPPEIRRILAKAVAEESTAKAVLELGIAYTIWSNVAAGREPELDHVVLAPSGLYAIDSEDWGSPVRLVKGEVEGDGLAPGEQPARTLARSARAFQKSAGVPFTAQLLVVPDDALEEAVEPVSRGRRNQAFAVRRSVLPHVLRGGLAGDATALVDVFEIRARLQQTVRFV</sequence>
<evidence type="ECO:0000256" key="1">
    <source>
        <dbReference type="SAM" id="MobiDB-lite"/>
    </source>
</evidence>
<dbReference type="Pfam" id="PF00226">
    <property type="entry name" value="DnaJ"/>
    <property type="match status" value="1"/>
</dbReference>
<dbReference type="Proteomes" id="UP001501594">
    <property type="component" value="Unassembled WGS sequence"/>
</dbReference>
<name>A0ABP8DXB8_9MICO</name>
<dbReference type="InterPro" id="IPR052276">
    <property type="entry name" value="Diphthamide-biosynth_chaperone"/>
</dbReference>
<dbReference type="PROSITE" id="PS50076">
    <property type="entry name" value="DNAJ_2"/>
    <property type="match status" value="1"/>
</dbReference>
<comment type="caution">
    <text evidence="3">The sequence shown here is derived from an EMBL/GenBank/DDBJ whole genome shotgun (WGS) entry which is preliminary data.</text>
</comment>
<dbReference type="InterPro" id="IPR001623">
    <property type="entry name" value="DnaJ_domain"/>
</dbReference>
<evidence type="ECO:0000259" key="2">
    <source>
        <dbReference type="PROSITE" id="PS50076"/>
    </source>
</evidence>
<dbReference type="PRINTS" id="PR00625">
    <property type="entry name" value="JDOMAIN"/>
</dbReference>
<dbReference type="RefSeq" id="WP_344793137.1">
    <property type="nucleotide sequence ID" value="NZ_BAABAU010000001.1"/>
</dbReference>
<dbReference type="SUPFAM" id="SSF46565">
    <property type="entry name" value="Chaperone J-domain"/>
    <property type="match status" value="1"/>
</dbReference>
<protein>
    <recommendedName>
        <fullName evidence="2">J domain-containing protein</fullName>
    </recommendedName>
</protein>
<dbReference type="EMBL" id="BAABAU010000001">
    <property type="protein sequence ID" value="GAA4264544.1"/>
    <property type="molecule type" value="Genomic_DNA"/>
</dbReference>
<evidence type="ECO:0000313" key="4">
    <source>
        <dbReference type="Proteomes" id="UP001501594"/>
    </source>
</evidence>
<feature type="compositionally biased region" description="Low complexity" evidence="1">
    <location>
        <begin position="85"/>
        <end position="94"/>
    </location>
</feature>
<keyword evidence="4" id="KW-1185">Reference proteome</keyword>
<dbReference type="SMART" id="SM00271">
    <property type="entry name" value="DnaJ"/>
    <property type="match status" value="1"/>
</dbReference>
<feature type="region of interest" description="Disordered" evidence="1">
    <location>
        <begin position="58"/>
        <end position="114"/>
    </location>
</feature>
<dbReference type="Pfam" id="PF08378">
    <property type="entry name" value="NERD"/>
    <property type="match status" value="1"/>
</dbReference>
<dbReference type="PANTHER" id="PTHR44240:SF10">
    <property type="entry name" value="J DOMAIN-CONTAINING PROTEIN"/>
    <property type="match status" value="1"/>
</dbReference>
<reference evidence="4" key="1">
    <citation type="journal article" date="2019" name="Int. J. Syst. Evol. Microbiol.">
        <title>The Global Catalogue of Microorganisms (GCM) 10K type strain sequencing project: providing services to taxonomists for standard genome sequencing and annotation.</title>
        <authorList>
            <consortium name="The Broad Institute Genomics Platform"/>
            <consortium name="The Broad Institute Genome Sequencing Center for Infectious Disease"/>
            <person name="Wu L."/>
            <person name="Ma J."/>
        </authorList>
    </citation>
    <scope>NUCLEOTIDE SEQUENCE [LARGE SCALE GENOMIC DNA]</scope>
    <source>
        <strain evidence="4">JCM 17442</strain>
    </source>
</reference>
<organism evidence="3 4">
    <name type="scientific">Frondihabitans peucedani</name>
    <dbReference type="NCBI Taxonomy" id="598626"/>
    <lineage>
        <taxon>Bacteria</taxon>
        <taxon>Bacillati</taxon>
        <taxon>Actinomycetota</taxon>
        <taxon>Actinomycetes</taxon>
        <taxon>Micrococcales</taxon>
        <taxon>Microbacteriaceae</taxon>
        <taxon>Frondihabitans</taxon>
    </lineage>
</organism>
<feature type="domain" description="J" evidence="2">
    <location>
        <begin position="9"/>
        <end position="70"/>
    </location>
</feature>
<proteinExistence type="predicted"/>
<dbReference type="InterPro" id="IPR036869">
    <property type="entry name" value="J_dom_sf"/>
</dbReference>
<dbReference type="Gene3D" id="1.10.287.110">
    <property type="entry name" value="DnaJ domain"/>
    <property type="match status" value="1"/>
</dbReference>
<dbReference type="InterPro" id="IPR011528">
    <property type="entry name" value="NERD"/>
</dbReference>
<dbReference type="PANTHER" id="PTHR44240">
    <property type="entry name" value="DNAJ DOMAIN (PROKARYOTIC HEAT SHOCK PROTEIN)-RELATED"/>
    <property type="match status" value="1"/>
</dbReference>